<keyword evidence="3" id="KW-1185">Reference proteome</keyword>
<dbReference type="OrthoDB" id="3360976at2759"/>
<dbReference type="InterPro" id="IPR046528">
    <property type="entry name" value="DUF6593"/>
</dbReference>
<evidence type="ECO:0000313" key="2">
    <source>
        <dbReference type="EMBL" id="KIJ92579.1"/>
    </source>
</evidence>
<reference evidence="3" key="2">
    <citation type="submission" date="2015-01" db="EMBL/GenBank/DDBJ databases">
        <title>Evolutionary Origins and Diversification of the Mycorrhizal Mutualists.</title>
        <authorList>
            <consortium name="DOE Joint Genome Institute"/>
            <consortium name="Mycorrhizal Genomics Consortium"/>
            <person name="Kohler A."/>
            <person name="Kuo A."/>
            <person name="Nagy L.G."/>
            <person name="Floudas D."/>
            <person name="Copeland A."/>
            <person name="Barry K.W."/>
            <person name="Cichocki N."/>
            <person name="Veneault-Fourrey C."/>
            <person name="LaButti K."/>
            <person name="Lindquist E.A."/>
            <person name="Lipzen A."/>
            <person name="Lundell T."/>
            <person name="Morin E."/>
            <person name="Murat C."/>
            <person name="Riley R."/>
            <person name="Ohm R."/>
            <person name="Sun H."/>
            <person name="Tunlid A."/>
            <person name="Henrissat B."/>
            <person name="Grigoriev I.V."/>
            <person name="Hibbett D.S."/>
            <person name="Martin F."/>
        </authorList>
    </citation>
    <scope>NUCLEOTIDE SEQUENCE [LARGE SCALE GENOMIC DNA]</scope>
    <source>
        <strain evidence="3">LaAM-08-1</strain>
    </source>
</reference>
<dbReference type="Pfam" id="PF20236">
    <property type="entry name" value="DUF6593"/>
    <property type="match status" value="1"/>
</dbReference>
<dbReference type="Proteomes" id="UP000054477">
    <property type="component" value="Unassembled WGS sequence"/>
</dbReference>
<name>A0A0C9WIA0_9AGAR</name>
<organism evidence="2 3">
    <name type="scientific">Laccaria amethystina LaAM-08-1</name>
    <dbReference type="NCBI Taxonomy" id="1095629"/>
    <lineage>
        <taxon>Eukaryota</taxon>
        <taxon>Fungi</taxon>
        <taxon>Dikarya</taxon>
        <taxon>Basidiomycota</taxon>
        <taxon>Agaricomycotina</taxon>
        <taxon>Agaricomycetes</taxon>
        <taxon>Agaricomycetidae</taxon>
        <taxon>Agaricales</taxon>
        <taxon>Agaricineae</taxon>
        <taxon>Hydnangiaceae</taxon>
        <taxon>Laccaria</taxon>
    </lineage>
</organism>
<proteinExistence type="predicted"/>
<accession>A0A0C9WIA0</accession>
<dbReference type="AlphaFoldDB" id="A0A0C9WIA0"/>
<dbReference type="EMBL" id="KN838900">
    <property type="protein sequence ID" value="KIJ92579.1"/>
    <property type="molecule type" value="Genomic_DNA"/>
</dbReference>
<dbReference type="STRING" id="1095629.A0A0C9WIA0"/>
<feature type="domain" description="DUF6593" evidence="1">
    <location>
        <begin position="23"/>
        <end position="153"/>
    </location>
</feature>
<sequence>MKKGKQSIRSSPWKMLGRKISVQKIIPNASEEDLQDRFAPLGEVEYKQFTPSRIRYGGEELLTSEYFRKTKGWGDLGKGRVFTAPDGKEYTWKLGIRVPELVTKEERPVAVCRRGRIGVVREARPPSLEILPDGEHMIDLIVVTFVYTEKLRTDRDDQSQHMATET</sequence>
<protein>
    <recommendedName>
        <fullName evidence="1">DUF6593 domain-containing protein</fullName>
    </recommendedName>
</protein>
<dbReference type="HOGENOM" id="CLU_084280_4_1_1"/>
<gene>
    <name evidence="2" type="ORF">K443DRAFT_685168</name>
</gene>
<evidence type="ECO:0000259" key="1">
    <source>
        <dbReference type="Pfam" id="PF20236"/>
    </source>
</evidence>
<evidence type="ECO:0000313" key="3">
    <source>
        <dbReference type="Proteomes" id="UP000054477"/>
    </source>
</evidence>
<reference evidence="2 3" key="1">
    <citation type="submission" date="2014-04" db="EMBL/GenBank/DDBJ databases">
        <authorList>
            <consortium name="DOE Joint Genome Institute"/>
            <person name="Kuo A."/>
            <person name="Kohler A."/>
            <person name="Nagy L.G."/>
            <person name="Floudas D."/>
            <person name="Copeland A."/>
            <person name="Barry K.W."/>
            <person name="Cichocki N."/>
            <person name="Veneault-Fourrey C."/>
            <person name="LaButti K."/>
            <person name="Lindquist E.A."/>
            <person name="Lipzen A."/>
            <person name="Lundell T."/>
            <person name="Morin E."/>
            <person name="Murat C."/>
            <person name="Sun H."/>
            <person name="Tunlid A."/>
            <person name="Henrissat B."/>
            <person name="Grigoriev I.V."/>
            <person name="Hibbett D.S."/>
            <person name="Martin F."/>
            <person name="Nordberg H.P."/>
            <person name="Cantor M.N."/>
            <person name="Hua S.X."/>
        </authorList>
    </citation>
    <scope>NUCLEOTIDE SEQUENCE [LARGE SCALE GENOMIC DNA]</scope>
    <source>
        <strain evidence="2 3">LaAM-08-1</strain>
    </source>
</reference>